<gene>
    <name evidence="7" type="primary">gluQ</name>
    <name evidence="10" type="ORF">EII35_08970</name>
</gene>
<dbReference type="SUPFAM" id="SSF52374">
    <property type="entry name" value="Nucleotidylyl transferase"/>
    <property type="match status" value="1"/>
</dbReference>
<keyword evidence="2 7" id="KW-0479">Metal-binding</keyword>
<evidence type="ECO:0000313" key="10">
    <source>
        <dbReference type="EMBL" id="RRD49289.1"/>
    </source>
</evidence>
<comment type="similarity">
    <text evidence="7">Belongs to the class-I aminoacyl-tRNA synthetase family. GluQ subfamily.</text>
</comment>
<reference evidence="10 11" key="1">
    <citation type="submission" date="2018-11" db="EMBL/GenBank/DDBJ databases">
        <title>Genomes From Bacteria Associated with the Canine Oral Cavity: a Test Case for Automated Genome-Based Taxonomic Assignment.</title>
        <authorList>
            <person name="Coil D.A."/>
            <person name="Jospin G."/>
            <person name="Darling A.E."/>
            <person name="Wallis C."/>
            <person name="Davis I.J."/>
            <person name="Harris S."/>
            <person name="Eisen J.A."/>
            <person name="Holcombe L.J."/>
            <person name="O'Flynn C."/>
        </authorList>
    </citation>
    <scope>NUCLEOTIDE SEQUENCE [LARGE SCALE GENOMIC DNA]</scope>
    <source>
        <strain evidence="10 11">OH2822_COT-296</strain>
    </source>
</reference>
<comment type="function">
    <text evidence="7">Catalyzes the tRNA-independent activation of glutamate in presence of ATP and the subsequent transfer of glutamate onto a tRNA(Asp). Glutamate is transferred on the 2-amino-5-(4,5-dihydroxy-2-cyclopenten-1-yl) moiety of the queuosine in the wobble position of the QUC anticodon.</text>
</comment>
<dbReference type="PANTHER" id="PTHR43311:SF1">
    <property type="entry name" value="GLUTAMYL-Q TRNA(ASP) SYNTHETASE"/>
    <property type="match status" value="1"/>
</dbReference>
<feature type="binding site" evidence="7">
    <location>
        <position position="241"/>
    </location>
    <ligand>
        <name>ATP</name>
        <dbReference type="ChEBI" id="CHEBI:30616"/>
    </ligand>
</feature>
<organism evidence="10 11">
    <name type="scientific">Arachnia propionica</name>
    <dbReference type="NCBI Taxonomy" id="1750"/>
    <lineage>
        <taxon>Bacteria</taxon>
        <taxon>Bacillati</taxon>
        <taxon>Actinomycetota</taxon>
        <taxon>Actinomycetes</taxon>
        <taxon>Propionibacteriales</taxon>
        <taxon>Propionibacteriaceae</taxon>
        <taxon>Arachnia</taxon>
    </lineage>
</organism>
<keyword evidence="6 7" id="KW-0030">Aminoacyl-tRNA synthetase</keyword>
<dbReference type="GO" id="GO:0005829">
    <property type="term" value="C:cytosol"/>
    <property type="evidence" value="ECO:0007669"/>
    <property type="project" value="TreeGrafter"/>
</dbReference>
<dbReference type="GO" id="GO:0006424">
    <property type="term" value="P:glutamyl-tRNA aminoacylation"/>
    <property type="evidence" value="ECO:0007669"/>
    <property type="project" value="InterPro"/>
</dbReference>
<feature type="binding site" evidence="7">
    <location>
        <begin position="8"/>
        <end position="12"/>
    </location>
    <ligand>
        <name>L-glutamate</name>
        <dbReference type="ChEBI" id="CHEBI:29985"/>
    </ligand>
</feature>
<feature type="binding site" evidence="7">
    <location>
        <position position="100"/>
    </location>
    <ligand>
        <name>Zn(2+)</name>
        <dbReference type="ChEBI" id="CHEBI:29105"/>
    </ligand>
</feature>
<dbReference type="GO" id="GO:0004818">
    <property type="term" value="F:glutamate-tRNA ligase activity"/>
    <property type="evidence" value="ECO:0007669"/>
    <property type="project" value="TreeGrafter"/>
</dbReference>
<dbReference type="PRINTS" id="PR00987">
    <property type="entry name" value="TRNASYNTHGLU"/>
</dbReference>
<comment type="caution">
    <text evidence="10">The sequence shown here is derived from an EMBL/GenBank/DDBJ whole genome shotgun (WGS) entry which is preliminary data.</text>
</comment>
<dbReference type="OrthoDB" id="9807503at2"/>
<evidence type="ECO:0000256" key="5">
    <source>
        <dbReference type="ARBA" id="ARBA00022840"/>
    </source>
</evidence>
<feature type="short sequence motif" description="'KMSKS' region" evidence="7">
    <location>
        <begin position="238"/>
        <end position="242"/>
    </location>
</feature>
<evidence type="ECO:0000259" key="9">
    <source>
        <dbReference type="Pfam" id="PF00749"/>
    </source>
</evidence>
<dbReference type="InterPro" id="IPR014729">
    <property type="entry name" value="Rossmann-like_a/b/a_fold"/>
</dbReference>
<feature type="binding site" evidence="7">
    <location>
        <position position="182"/>
    </location>
    <ligand>
        <name>L-glutamate</name>
        <dbReference type="ChEBI" id="CHEBI:29985"/>
    </ligand>
</feature>
<dbReference type="InterPro" id="IPR000924">
    <property type="entry name" value="Glu/Gln-tRNA-synth"/>
</dbReference>
<feature type="binding site" evidence="7">
    <location>
        <position position="44"/>
    </location>
    <ligand>
        <name>L-glutamate</name>
        <dbReference type="ChEBI" id="CHEBI:29985"/>
    </ligand>
</feature>
<dbReference type="NCBIfam" id="NF004315">
    <property type="entry name" value="PRK05710.1-4"/>
    <property type="match status" value="1"/>
</dbReference>
<dbReference type="Proteomes" id="UP000280935">
    <property type="component" value="Unassembled WGS sequence"/>
</dbReference>
<evidence type="ECO:0000256" key="1">
    <source>
        <dbReference type="ARBA" id="ARBA00022598"/>
    </source>
</evidence>
<dbReference type="InterPro" id="IPR049940">
    <property type="entry name" value="GluQ/Sye"/>
</dbReference>
<evidence type="ECO:0000256" key="2">
    <source>
        <dbReference type="ARBA" id="ARBA00022723"/>
    </source>
</evidence>
<keyword evidence="8" id="KW-0648">Protein biosynthesis</keyword>
<dbReference type="RefSeq" id="WP_125228129.1">
    <property type="nucleotide sequence ID" value="NZ_RQYT01000019.1"/>
</dbReference>
<dbReference type="Gene3D" id="3.40.50.620">
    <property type="entry name" value="HUPs"/>
    <property type="match status" value="1"/>
</dbReference>
<dbReference type="HAMAP" id="MF_01428">
    <property type="entry name" value="Glu_Q_tRNA_synth"/>
    <property type="match status" value="1"/>
</dbReference>
<feature type="binding site" evidence="7">
    <location>
        <position position="200"/>
    </location>
    <ligand>
        <name>L-glutamate</name>
        <dbReference type="ChEBI" id="CHEBI:29985"/>
    </ligand>
</feature>
<accession>A0A3P1WRQ1</accession>
<evidence type="ECO:0000256" key="6">
    <source>
        <dbReference type="ARBA" id="ARBA00023146"/>
    </source>
</evidence>
<name>A0A3P1WRQ1_9ACTN</name>
<keyword evidence="5 7" id="KW-0067">ATP-binding</keyword>
<proteinExistence type="inferred from homology"/>
<sequence length="306" mass="32790">MAAALVDRYAPSPTSDLHLGNLRTALAGWLLTRAAGGAWLMRIEDLDAARVRAADGAATRQLADLRALGLDWDEDVVTQSQRHDAYRDALAVLRDRTYECFCTRKEIEQAASAPHGDGHRPYPGTCAGLSASQRARRRLERPAAIRVRAEGASFTIRDRFAGEVKGEVDDFVLVRGDGTPAYNFAVVVDDLFQGVTQVTRGADLLNSAPRQAWLAAELGGQPPGYAHIGLVTNRDGIRLAKRDGAVTRADLHGLGWSDADIVSELTASLGLGRHATTAGALASLPEPLPEAFHSPVTWTGTDLVPV</sequence>
<comment type="cofactor">
    <cofactor evidence="7">
        <name>Zn(2+)</name>
        <dbReference type="ChEBI" id="CHEBI:29105"/>
    </cofactor>
    <text evidence="7">Binds 1 zinc ion per subunit.</text>
</comment>
<feature type="binding site" evidence="7">
    <location>
        <position position="102"/>
    </location>
    <ligand>
        <name>Zn(2+)</name>
        <dbReference type="ChEBI" id="CHEBI:29105"/>
    </ligand>
</feature>
<evidence type="ECO:0000256" key="4">
    <source>
        <dbReference type="ARBA" id="ARBA00022833"/>
    </source>
</evidence>
<dbReference type="EC" id="6.1.1.-" evidence="7"/>
<keyword evidence="3 7" id="KW-0547">Nucleotide-binding</keyword>
<dbReference type="InterPro" id="IPR022380">
    <property type="entry name" value="Glu-Q_tRNA(Asp)_Synthase"/>
</dbReference>
<feature type="binding site" evidence="7">
    <location>
        <position position="126"/>
    </location>
    <ligand>
        <name>Zn(2+)</name>
        <dbReference type="ChEBI" id="CHEBI:29105"/>
    </ligand>
</feature>
<dbReference type="PANTHER" id="PTHR43311">
    <property type="entry name" value="GLUTAMATE--TRNA LIGASE"/>
    <property type="match status" value="1"/>
</dbReference>
<dbReference type="GO" id="GO:0005524">
    <property type="term" value="F:ATP binding"/>
    <property type="evidence" value="ECO:0007669"/>
    <property type="project" value="UniProtKB-KW"/>
</dbReference>
<keyword evidence="1 7" id="KW-0436">Ligase</keyword>
<feature type="binding site" evidence="7">
    <location>
        <position position="122"/>
    </location>
    <ligand>
        <name>Zn(2+)</name>
        <dbReference type="ChEBI" id="CHEBI:29105"/>
    </ligand>
</feature>
<dbReference type="InterPro" id="IPR020058">
    <property type="entry name" value="Glu/Gln-tRNA-synth_Ib_cat-dom"/>
</dbReference>
<keyword evidence="4 7" id="KW-0862">Zinc</keyword>
<dbReference type="Pfam" id="PF00749">
    <property type="entry name" value="tRNA-synt_1c"/>
    <property type="match status" value="1"/>
</dbReference>
<dbReference type="EMBL" id="RQYT01000019">
    <property type="protein sequence ID" value="RRD49289.1"/>
    <property type="molecule type" value="Genomic_DNA"/>
</dbReference>
<protein>
    <recommendedName>
        <fullName evidence="7">Glutamyl-Q tRNA(Asp) synthetase</fullName>
        <shortName evidence="7">Glu-Q-RSs</shortName>
        <ecNumber evidence="7">6.1.1.-</ecNumber>
    </recommendedName>
</protein>
<dbReference type="AlphaFoldDB" id="A0A3P1WRQ1"/>
<evidence type="ECO:0000256" key="3">
    <source>
        <dbReference type="ARBA" id="ARBA00022741"/>
    </source>
</evidence>
<dbReference type="GO" id="GO:0006400">
    <property type="term" value="P:tRNA modification"/>
    <property type="evidence" value="ECO:0007669"/>
    <property type="project" value="InterPro"/>
</dbReference>
<evidence type="ECO:0000256" key="8">
    <source>
        <dbReference type="RuleBase" id="RU363037"/>
    </source>
</evidence>
<evidence type="ECO:0000313" key="11">
    <source>
        <dbReference type="Proteomes" id="UP000280935"/>
    </source>
</evidence>
<feature type="short sequence motif" description="'HIGH' region" evidence="7">
    <location>
        <begin position="11"/>
        <end position="21"/>
    </location>
</feature>
<evidence type="ECO:0000256" key="7">
    <source>
        <dbReference type="HAMAP-Rule" id="MF_01428"/>
    </source>
</evidence>
<feature type="domain" description="Glutamyl/glutaminyl-tRNA synthetase class Ib catalytic" evidence="9">
    <location>
        <begin position="7"/>
        <end position="250"/>
    </location>
</feature>
<dbReference type="GO" id="GO:0008270">
    <property type="term" value="F:zinc ion binding"/>
    <property type="evidence" value="ECO:0007669"/>
    <property type="project" value="UniProtKB-UniRule"/>
</dbReference>